<feature type="domain" description="Peptidase S1" evidence="3">
    <location>
        <begin position="407"/>
        <end position="661"/>
    </location>
</feature>
<dbReference type="InterPro" id="IPR043504">
    <property type="entry name" value="Peptidase_S1_PA_chymotrypsin"/>
</dbReference>
<keyword evidence="1" id="KW-1015">Disulfide bond</keyword>
<sequence>MVSLHLAATTVILAIYLVSSADSQRPCGFHRNGCPSTHSIIYSDIQPNGRRTFFCCLKGSDTVEKQRAEAKACRKTECILNGPAECSSLKPRFMNGKKIIYDETVTDECAGDNDEVGEIALCCPTDSEDEALTTLLGVEPHQFPHFARVLIQKRKGQASCGGSIYNKRWILTASHCVVNKKLKVPAITDPSTVSVVLGSAISGTQNFNTYGAEKIVVHNKSSLLIKHSRDAIYDIALIKLDEDIQFSKTITSIPIAKTGFNPLTNADHAVIVGYGLTDTLKSSPKLQKADTLIRKDERQVRSDKGPYPQYKAHTNQLLFLGGYQDGIASPSASRGDSGGPAICRGDDGNAVLCGLTSRGHGTANQCEHEKTEEWCWPVAYVEIAFFHNWIVKHAGNQKRVPLLKEPLYGAPVYKGQYDSQVHIKSADGHICGGTLISKTHVLTAAHCVALDDGETRKNIEVTAGILNLRKVKEGASFEVKKVSILDGFSRPGENRGKRIAVFAANATSKDPFYENDLAVLELNGEVDINAEQIPKLATVDPGRIKNGKLATEVAFRTADKRFGHLSQRPFHILGHPECQRRISRLKAIGVDITVAEDILCGVERYSGGSICDRELGGGVFCKGAKGKEELCGVQAFRLCEFAVPTAFVNVAYHKDWIDGML</sequence>
<dbReference type="PANTHER" id="PTHR24250">
    <property type="entry name" value="CHYMOTRYPSIN-RELATED"/>
    <property type="match status" value="1"/>
</dbReference>
<organism evidence="4 5">
    <name type="scientific">Orchesella dallaii</name>
    <dbReference type="NCBI Taxonomy" id="48710"/>
    <lineage>
        <taxon>Eukaryota</taxon>
        <taxon>Metazoa</taxon>
        <taxon>Ecdysozoa</taxon>
        <taxon>Arthropoda</taxon>
        <taxon>Hexapoda</taxon>
        <taxon>Collembola</taxon>
        <taxon>Entomobryomorpha</taxon>
        <taxon>Entomobryoidea</taxon>
        <taxon>Orchesellidae</taxon>
        <taxon>Orchesellinae</taxon>
        <taxon>Orchesella</taxon>
    </lineage>
</organism>
<evidence type="ECO:0000256" key="2">
    <source>
        <dbReference type="SAM" id="SignalP"/>
    </source>
</evidence>
<proteinExistence type="predicted"/>
<dbReference type="Gene3D" id="2.40.10.10">
    <property type="entry name" value="Trypsin-like serine proteases"/>
    <property type="match status" value="2"/>
</dbReference>
<gene>
    <name evidence="4" type="ORF">ODALV1_LOCUS25065</name>
</gene>
<reference evidence="4 5" key="1">
    <citation type="submission" date="2024-08" db="EMBL/GenBank/DDBJ databases">
        <authorList>
            <person name="Cucini C."/>
            <person name="Frati F."/>
        </authorList>
    </citation>
    <scope>NUCLEOTIDE SEQUENCE [LARGE SCALE GENOMIC DNA]</scope>
</reference>
<dbReference type="PANTHER" id="PTHR24250:SF27">
    <property type="entry name" value="ELASTASE 2 LIKE"/>
    <property type="match status" value="1"/>
</dbReference>
<dbReference type="PROSITE" id="PS00134">
    <property type="entry name" value="TRYPSIN_HIS"/>
    <property type="match status" value="2"/>
</dbReference>
<accession>A0ABP1RR45</accession>
<dbReference type="InterPro" id="IPR018114">
    <property type="entry name" value="TRYPSIN_HIS"/>
</dbReference>
<dbReference type="SUPFAM" id="SSF50494">
    <property type="entry name" value="Trypsin-like serine proteases"/>
    <property type="match status" value="2"/>
</dbReference>
<keyword evidence="5" id="KW-1185">Reference proteome</keyword>
<dbReference type="SMART" id="SM00020">
    <property type="entry name" value="Tryp_SPc"/>
    <property type="match status" value="2"/>
</dbReference>
<dbReference type="InterPro" id="IPR009003">
    <property type="entry name" value="Peptidase_S1_PA"/>
</dbReference>
<evidence type="ECO:0000256" key="1">
    <source>
        <dbReference type="ARBA" id="ARBA00023157"/>
    </source>
</evidence>
<feature type="chain" id="PRO_5045868430" description="Peptidase S1 domain-containing protein" evidence="2">
    <location>
        <begin position="24"/>
        <end position="661"/>
    </location>
</feature>
<evidence type="ECO:0000313" key="4">
    <source>
        <dbReference type="EMBL" id="CAL8133433.1"/>
    </source>
</evidence>
<name>A0ABP1RR45_9HEXA</name>
<evidence type="ECO:0000259" key="3">
    <source>
        <dbReference type="PROSITE" id="PS50240"/>
    </source>
</evidence>
<feature type="signal peptide" evidence="2">
    <location>
        <begin position="1"/>
        <end position="23"/>
    </location>
</feature>
<dbReference type="PRINTS" id="PR00722">
    <property type="entry name" value="CHYMOTRYPSIN"/>
</dbReference>
<protein>
    <recommendedName>
        <fullName evidence="3">Peptidase S1 domain-containing protein</fullName>
    </recommendedName>
</protein>
<dbReference type="Proteomes" id="UP001642540">
    <property type="component" value="Unassembled WGS sequence"/>
</dbReference>
<dbReference type="EMBL" id="CAXLJM020000099">
    <property type="protein sequence ID" value="CAL8133433.1"/>
    <property type="molecule type" value="Genomic_DNA"/>
</dbReference>
<comment type="caution">
    <text evidence="4">The sequence shown here is derived from an EMBL/GenBank/DDBJ whole genome shotgun (WGS) entry which is preliminary data.</text>
</comment>
<dbReference type="InterPro" id="IPR001314">
    <property type="entry name" value="Peptidase_S1A"/>
</dbReference>
<dbReference type="PROSITE" id="PS50240">
    <property type="entry name" value="TRYPSIN_DOM"/>
    <property type="match status" value="2"/>
</dbReference>
<dbReference type="InterPro" id="IPR001254">
    <property type="entry name" value="Trypsin_dom"/>
</dbReference>
<feature type="domain" description="Peptidase S1" evidence="3">
    <location>
        <begin position="135"/>
        <end position="395"/>
    </location>
</feature>
<dbReference type="CDD" id="cd00190">
    <property type="entry name" value="Tryp_SPc"/>
    <property type="match status" value="1"/>
</dbReference>
<dbReference type="Pfam" id="PF00089">
    <property type="entry name" value="Trypsin"/>
    <property type="match status" value="2"/>
</dbReference>
<evidence type="ECO:0000313" key="5">
    <source>
        <dbReference type="Proteomes" id="UP001642540"/>
    </source>
</evidence>
<keyword evidence="2" id="KW-0732">Signal</keyword>